<reference evidence="2" key="1">
    <citation type="journal article" date="2012" name="PLoS ONE">
        <title>Gene sets for utilization of primary and secondary nutrition supplies in the distal gut of endangered iberian lynx.</title>
        <authorList>
            <person name="Alcaide M."/>
            <person name="Messina E."/>
            <person name="Richter M."/>
            <person name="Bargiela R."/>
            <person name="Peplies J."/>
            <person name="Huws S.A."/>
            <person name="Newbold C.J."/>
            <person name="Golyshin P.N."/>
            <person name="Simon M.A."/>
            <person name="Lopez G."/>
            <person name="Yakimov M.M."/>
            <person name="Ferrer M."/>
        </authorList>
    </citation>
    <scope>NUCLEOTIDE SEQUENCE</scope>
</reference>
<feature type="region of interest" description="Disordered" evidence="1">
    <location>
        <begin position="1"/>
        <end position="39"/>
    </location>
</feature>
<accession>J9FU99</accession>
<comment type="caution">
    <text evidence="2">The sequence shown here is derived from an EMBL/GenBank/DDBJ whole genome shotgun (WGS) entry which is preliminary data.</text>
</comment>
<gene>
    <name evidence="2" type="ORF">EVA_18750</name>
</gene>
<dbReference type="AlphaFoldDB" id="J9FU99"/>
<proteinExistence type="predicted"/>
<dbReference type="EMBL" id="AMCI01007143">
    <property type="protein sequence ID" value="EJW93142.1"/>
    <property type="molecule type" value="Genomic_DNA"/>
</dbReference>
<protein>
    <submittedName>
        <fullName evidence="2">Uncharacterized protein</fullName>
    </submittedName>
</protein>
<evidence type="ECO:0000313" key="2">
    <source>
        <dbReference type="EMBL" id="EJW93142.1"/>
    </source>
</evidence>
<name>J9FU99_9ZZZZ</name>
<organism evidence="2">
    <name type="scientific">gut metagenome</name>
    <dbReference type="NCBI Taxonomy" id="749906"/>
    <lineage>
        <taxon>unclassified sequences</taxon>
        <taxon>metagenomes</taxon>
        <taxon>organismal metagenomes</taxon>
    </lineage>
</organism>
<evidence type="ECO:0000256" key="1">
    <source>
        <dbReference type="SAM" id="MobiDB-lite"/>
    </source>
</evidence>
<feature type="compositionally biased region" description="Polar residues" evidence="1">
    <location>
        <begin position="10"/>
        <end position="31"/>
    </location>
</feature>
<sequence length="39" mass="4755">MRPEIEQLRTVYQQQRAASRQVQPQQPSSMLQCFHRERI</sequence>